<dbReference type="PANTHER" id="PTHR48041:SF63">
    <property type="entry name" value="EARLY GENE AT 23, ISOFORM C"/>
    <property type="match status" value="1"/>
</dbReference>
<gene>
    <name evidence="11" type="primary">LOC101859332</name>
</gene>
<dbReference type="InterPro" id="IPR003439">
    <property type="entry name" value="ABC_transporter-like_ATP-bd"/>
</dbReference>
<evidence type="ECO:0000256" key="5">
    <source>
        <dbReference type="ARBA" id="ARBA00022989"/>
    </source>
</evidence>
<evidence type="ECO:0000256" key="2">
    <source>
        <dbReference type="ARBA" id="ARBA00005814"/>
    </source>
</evidence>
<keyword evidence="5 8" id="KW-1133">Transmembrane helix</keyword>
<name>A0ABM1A0J6_APLCA</name>
<comment type="similarity">
    <text evidence="2">Belongs to the ABC transporter superfamily. ABCG family. Eye pigment precursor importer (TC 3.A.1.204) subfamily.</text>
</comment>
<dbReference type="PROSITE" id="PS50893">
    <property type="entry name" value="ABC_TRANSPORTER_2"/>
    <property type="match status" value="1"/>
</dbReference>
<dbReference type="Pfam" id="PF01061">
    <property type="entry name" value="ABC2_membrane"/>
    <property type="match status" value="1"/>
</dbReference>
<dbReference type="GeneID" id="101859332"/>
<feature type="transmembrane region" description="Helical" evidence="8">
    <location>
        <begin position="445"/>
        <end position="464"/>
    </location>
</feature>
<dbReference type="PROSITE" id="PS00211">
    <property type="entry name" value="ABC_TRANSPORTER_1"/>
    <property type="match status" value="1"/>
</dbReference>
<comment type="subcellular location">
    <subcellularLocation>
        <location evidence="1">Membrane</location>
        <topology evidence="1">Multi-pass membrane protein</topology>
    </subcellularLocation>
</comment>
<dbReference type="InterPro" id="IPR013525">
    <property type="entry name" value="ABC2_TM"/>
</dbReference>
<dbReference type="RefSeq" id="XP_012938369.1">
    <property type="nucleotide sequence ID" value="XM_013082915.2"/>
</dbReference>
<feature type="region of interest" description="Disordered" evidence="7">
    <location>
        <begin position="273"/>
        <end position="310"/>
    </location>
</feature>
<evidence type="ECO:0000256" key="3">
    <source>
        <dbReference type="ARBA" id="ARBA00022448"/>
    </source>
</evidence>
<dbReference type="PANTHER" id="PTHR48041">
    <property type="entry name" value="ABC TRANSPORTER G FAMILY MEMBER 28"/>
    <property type="match status" value="1"/>
</dbReference>
<sequence length="621" mass="70699">MYLFVDERNNTFSLLQAASGRKTSTKTKKSFPFFLLPGGGKTTLLNTLAGRQMTDDGRITLNGATLSKDLKRQISYVLQEDIFFPNLTLRETLVFTAMIRLPDKMPRQDKMDRLEEVIDALDLRKCLDTIMGDAWARGLSGGEKKRASIACELITDPNLLYMDEPTSGLDYSTSWSLVSTLKHVATQFNKTVVLTIHQPSSKIFFLFDQLLLMCDGQVAYYGRCREVIDFFSELGFQIDSFTNPADFIVDKLKESEENKQKIIDAAKLCSSKARNGQMDDGNGTVRDNTKGQDSNLKSQTSNNETDGQLSGKDCVRVSLLQLDAEVQHPHDPRWPSGYWTQFSQLMLRTFRQSKTRILDKLKIIESVVLCILVSLIWFQLPRTEETLYDRMGVLFFISIHWGFTPLFDAVSSFPMERMVIHKERASGWYRLSAYYLAKMTSELPLTLLQPSLFLAVAYWCVGLHGVGPFFMSLLVIMVNALAGQSIGLLLGIICMDFRRAMAMATIFIMAIMLLGGFYSRSLPVWLDWIKYFSFINYTFHSLLYLEFSGADPFECSDTANASHFTSCKGANHSQIETSEILDYYDVKWSFASYFLPLFVFIFVMRTVGYIILRFVHRPTSV</sequence>
<dbReference type="InterPro" id="IPR050352">
    <property type="entry name" value="ABCG_transporters"/>
</dbReference>
<feature type="transmembrane region" description="Helical" evidence="8">
    <location>
        <begin position="392"/>
        <end position="414"/>
    </location>
</feature>
<keyword evidence="4 8" id="KW-0812">Transmembrane</keyword>
<organism evidence="10 11">
    <name type="scientific">Aplysia californica</name>
    <name type="common">California sea hare</name>
    <dbReference type="NCBI Taxonomy" id="6500"/>
    <lineage>
        <taxon>Eukaryota</taxon>
        <taxon>Metazoa</taxon>
        <taxon>Spiralia</taxon>
        <taxon>Lophotrochozoa</taxon>
        <taxon>Mollusca</taxon>
        <taxon>Gastropoda</taxon>
        <taxon>Heterobranchia</taxon>
        <taxon>Euthyneura</taxon>
        <taxon>Tectipleura</taxon>
        <taxon>Aplysiida</taxon>
        <taxon>Aplysioidea</taxon>
        <taxon>Aplysiidae</taxon>
        <taxon>Aplysia</taxon>
    </lineage>
</organism>
<evidence type="ECO:0000256" key="8">
    <source>
        <dbReference type="SAM" id="Phobius"/>
    </source>
</evidence>
<evidence type="ECO:0000313" key="11">
    <source>
        <dbReference type="RefSeq" id="XP_012938369.1"/>
    </source>
</evidence>
<feature type="transmembrane region" description="Helical" evidence="8">
    <location>
        <begin position="500"/>
        <end position="518"/>
    </location>
</feature>
<feature type="transmembrane region" description="Helical" evidence="8">
    <location>
        <begin position="361"/>
        <end position="380"/>
    </location>
</feature>
<evidence type="ECO:0000256" key="6">
    <source>
        <dbReference type="ARBA" id="ARBA00023136"/>
    </source>
</evidence>
<proteinExistence type="inferred from homology"/>
<keyword evidence="10" id="KW-1185">Reference proteome</keyword>
<dbReference type="InterPro" id="IPR027417">
    <property type="entry name" value="P-loop_NTPase"/>
</dbReference>
<feature type="transmembrane region" description="Helical" evidence="8">
    <location>
        <begin position="590"/>
        <end position="612"/>
    </location>
</feature>
<dbReference type="SUPFAM" id="SSF52540">
    <property type="entry name" value="P-loop containing nucleoside triphosphate hydrolases"/>
    <property type="match status" value="1"/>
</dbReference>
<accession>A0ABM1A0J6</accession>
<dbReference type="InterPro" id="IPR017871">
    <property type="entry name" value="ABC_transporter-like_CS"/>
</dbReference>
<evidence type="ECO:0000313" key="10">
    <source>
        <dbReference type="Proteomes" id="UP000694888"/>
    </source>
</evidence>
<dbReference type="Gene3D" id="3.40.50.300">
    <property type="entry name" value="P-loop containing nucleotide triphosphate hydrolases"/>
    <property type="match status" value="1"/>
</dbReference>
<evidence type="ECO:0000256" key="1">
    <source>
        <dbReference type="ARBA" id="ARBA00004141"/>
    </source>
</evidence>
<feature type="compositionally biased region" description="Polar residues" evidence="7">
    <location>
        <begin position="291"/>
        <end position="308"/>
    </location>
</feature>
<protein>
    <submittedName>
        <fullName evidence="11">ABC transporter G family member 21</fullName>
    </submittedName>
</protein>
<feature type="domain" description="ABC transporter" evidence="9">
    <location>
        <begin position="3"/>
        <end position="240"/>
    </location>
</feature>
<feature type="transmembrane region" description="Helical" evidence="8">
    <location>
        <begin position="470"/>
        <end position="493"/>
    </location>
</feature>
<evidence type="ECO:0000259" key="9">
    <source>
        <dbReference type="PROSITE" id="PS50893"/>
    </source>
</evidence>
<dbReference type="Proteomes" id="UP000694888">
    <property type="component" value="Unplaced"/>
</dbReference>
<keyword evidence="6 8" id="KW-0472">Membrane</keyword>
<reference evidence="11" key="1">
    <citation type="submission" date="2025-08" db="UniProtKB">
        <authorList>
            <consortium name="RefSeq"/>
        </authorList>
    </citation>
    <scope>IDENTIFICATION</scope>
</reference>
<keyword evidence="3" id="KW-0813">Transport</keyword>
<dbReference type="Pfam" id="PF00005">
    <property type="entry name" value="ABC_tran"/>
    <property type="match status" value="1"/>
</dbReference>
<evidence type="ECO:0000256" key="7">
    <source>
        <dbReference type="SAM" id="MobiDB-lite"/>
    </source>
</evidence>
<evidence type="ECO:0000256" key="4">
    <source>
        <dbReference type="ARBA" id="ARBA00022692"/>
    </source>
</evidence>